<protein>
    <recommendedName>
        <fullName evidence="4">RBR-type E3 ubiquitin transferase</fullName>
        <ecNumber evidence="4">2.3.2.31</ecNumber>
    </recommendedName>
</protein>
<keyword evidence="10" id="KW-0862">Zinc</keyword>
<dbReference type="Pfam" id="PF22605">
    <property type="entry name" value="IBR_2"/>
    <property type="match status" value="1"/>
</dbReference>
<dbReference type="GO" id="GO:0016567">
    <property type="term" value="P:protein ubiquitination"/>
    <property type="evidence" value="ECO:0007669"/>
    <property type="project" value="InterPro"/>
</dbReference>
<dbReference type="InParanoid" id="G0N752"/>
<dbReference type="OMA" id="ENAKHCP"/>
<evidence type="ECO:0000256" key="10">
    <source>
        <dbReference type="ARBA" id="ARBA00022833"/>
    </source>
</evidence>
<dbReference type="Pfam" id="PF01485">
    <property type="entry name" value="IBR"/>
    <property type="match status" value="1"/>
</dbReference>
<proteinExistence type="inferred from homology"/>
<dbReference type="Pfam" id="PF19422">
    <property type="entry name" value="Ariadne"/>
    <property type="match status" value="1"/>
</dbReference>
<dbReference type="InterPro" id="IPR048962">
    <property type="entry name" value="ARIH1-like_UBL"/>
</dbReference>
<dbReference type="InterPro" id="IPR045840">
    <property type="entry name" value="Ariadne"/>
</dbReference>
<evidence type="ECO:0000256" key="4">
    <source>
        <dbReference type="ARBA" id="ARBA00012251"/>
    </source>
</evidence>
<dbReference type="EMBL" id="GL379846">
    <property type="protein sequence ID" value="EGT54574.1"/>
    <property type="molecule type" value="Genomic_DNA"/>
</dbReference>
<dbReference type="SMART" id="SM00647">
    <property type="entry name" value="IBR"/>
    <property type="match status" value="2"/>
</dbReference>
<comment type="catalytic activity">
    <reaction evidence="1">
        <text>[E2 ubiquitin-conjugating enzyme]-S-ubiquitinyl-L-cysteine + [acceptor protein]-L-lysine = [E2 ubiquitin-conjugating enzyme]-L-cysteine + [acceptor protein]-N(6)-ubiquitinyl-L-lysine.</text>
        <dbReference type="EC" id="2.3.2.31"/>
    </reaction>
</comment>
<sequence length="496" mass="57722">MSSDEEDYGEESEYETDEIEMDDDSDKFLTPSDLTAEMNLAITDAQSILQVNAGVCRLLLQKFKWNKNSLLDKFYENPDTNEFLTKSNIIPCKLEPIGSQSDECEICCMESELVGLQCNHLACRECWTHYLSERVKADQSEIECMTTDCKLLIPDEQIKKFICDENLKNSFDRVTINNYVEANPYLTWCPADYCSKAVKVVNTGTRLITCPCGTIFCFTCGNDGHDPVSCRHLKLWQKKCEEVKSKATTGDGYSSDNDTFKWILSNTKDCPQCLTAIEKNGGCNRILCRNKKCMFEFCWLCMKSWALHGYSPCNTFNEDAEKNRVDSRAELLRLQFYLNRFMEHDRSLQLEKKLVRTVETQMEKIQDLTKSWTETQFLRKAVDVLSECRRTLKFTYAFAYYLERNNHALLFETNQKDLEMAVEQLSGFLEKDLENDDVATLKQKVIHRVLFESDGYYKLFYFRFKIRVATWNTVARFSWIIVLKETSRTSIIIHVL</sequence>
<dbReference type="PROSITE" id="PS51873">
    <property type="entry name" value="TRIAD"/>
    <property type="match status" value="1"/>
</dbReference>
<evidence type="ECO:0000256" key="5">
    <source>
        <dbReference type="ARBA" id="ARBA00022679"/>
    </source>
</evidence>
<comment type="similarity">
    <text evidence="3">Belongs to the RBR family. Ariadne subfamily.</text>
</comment>
<dbReference type="InterPro" id="IPR002867">
    <property type="entry name" value="IBR_dom"/>
</dbReference>
<accession>G0N752</accession>
<dbReference type="OrthoDB" id="1431934at2759"/>
<evidence type="ECO:0000313" key="14">
    <source>
        <dbReference type="Proteomes" id="UP000008068"/>
    </source>
</evidence>
<dbReference type="STRING" id="135651.G0N752"/>
<evidence type="ECO:0000256" key="2">
    <source>
        <dbReference type="ARBA" id="ARBA00004906"/>
    </source>
</evidence>
<evidence type="ECO:0000256" key="1">
    <source>
        <dbReference type="ARBA" id="ARBA00001798"/>
    </source>
</evidence>
<dbReference type="Proteomes" id="UP000008068">
    <property type="component" value="Unassembled WGS sequence"/>
</dbReference>
<organism evidence="14">
    <name type="scientific">Caenorhabditis brenneri</name>
    <name type="common">Nematode worm</name>
    <dbReference type="NCBI Taxonomy" id="135651"/>
    <lineage>
        <taxon>Eukaryota</taxon>
        <taxon>Metazoa</taxon>
        <taxon>Ecdysozoa</taxon>
        <taxon>Nematoda</taxon>
        <taxon>Chromadorea</taxon>
        <taxon>Rhabditida</taxon>
        <taxon>Rhabditina</taxon>
        <taxon>Rhabditomorpha</taxon>
        <taxon>Rhabditoidea</taxon>
        <taxon>Rhabditidae</taxon>
        <taxon>Peloderinae</taxon>
        <taxon>Caenorhabditis</taxon>
    </lineage>
</organism>
<dbReference type="EC" id="2.3.2.31" evidence="4"/>
<evidence type="ECO:0000256" key="3">
    <source>
        <dbReference type="ARBA" id="ARBA00005884"/>
    </source>
</evidence>
<dbReference type="AlphaFoldDB" id="G0N752"/>
<dbReference type="GO" id="GO:0008270">
    <property type="term" value="F:zinc ion binding"/>
    <property type="evidence" value="ECO:0007669"/>
    <property type="project" value="UniProtKB-KW"/>
</dbReference>
<keyword evidence="8" id="KW-0863">Zinc-finger</keyword>
<dbReference type="InterPro" id="IPR031127">
    <property type="entry name" value="E3_UB_ligase_RBR"/>
</dbReference>
<dbReference type="eggNOG" id="KOG1815">
    <property type="taxonomic scope" value="Eukaryota"/>
</dbReference>
<keyword evidence="7" id="KW-0677">Repeat</keyword>
<evidence type="ECO:0000256" key="11">
    <source>
        <dbReference type="SAM" id="MobiDB-lite"/>
    </source>
</evidence>
<evidence type="ECO:0000256" key="7">
    <source>
        <dbReference type="ARBA" id="ARBA00022737"/>
    </source>
</evidence>
<dbReference type="SUPFAM" id="SSF57850">
    <property type="entry name" value="RING/U-box"/>
    <property type="match status" value="3"/>
</dbReference>
<evidence type="ECO:0000256" key="6">
    <source>
        <dbReference type="ARBA" id="ARBA00022723"/>
    </source>
</evidence>
<name>G0N752_CAEBE</name>
<dbReference type="Gene3D" id="3.30.40.10">
    <property type="entry name" value="Zinc/RING finger domain, C3HC4 (zinc finger)"/>
    <property type="match status" value="1"/>
</dbReference>
<evidence type="ECO:0000256" key="9">
    <source>
        <dbReference type="ARBA" id="ARBA00022786"/>
    </source>
</evidence>
<dbReference type="FunFam" id="1.20.120.1750:FF:000007">
    <property type="entry name" value="RBR-type E3 ubiquitin transferase"/>
    <property type="match status" value="1"/>
</dbReference>
<dbReference type="HOGENOM" id="CLU_009823_4_1_1"/>
<evidence type="ECO:0000313" key="13">
    <source>
        <dbReference type="EMBL" id="EGT54574.1"/>
    </source>
</evidence>
<comment type="pathway">
    <text evidence="2">Protein modification; protein ubiquitination.</text>
</comment>
<dbReference type="InterPro" id="IPR013083">
    <property type="entry name" value="Znf_RING/FYVE/PHD"/>
</dbReference>
<feature type="domain" description="RING-type" evidence="12">
    <location>
        <begin position="100"/>
        <end position="317"/>
    </location>
</feature>
<keyword evidence="9" id="KW-0833">Ubl conjugation pathway</keyword>
<dbReference type="PANTHER" id="PTHR11685">
    <property type="entry name" value="RBR FAMILY RING FINGER AND IBR DOMAIN-CONTAINING"/>
    <property type="match status" value="1"/>
</dbReference>
<keyword evidence="5" id="KW-0808">Transferase</keyword>
<evidence type="ECO:0000256" key="8">
    <source>
        <dbReference type="ARBA" id="ARBA00022771"/>
    </source>
</evidence>
<reference evidence="14" key="1">
    <citation type="submission" date="2011-07" db="EMBL/GenBank/DDBJ databases">
        <authorList>
            <consortium name="Caenorhabditis brenneri Sequencing and Analysis Consortium"/>
            <person name="Wilson R.K."/>
        </authorList>
    </citation>
    <scope>NUCLEOTIDE SEQUENCE [LARGE SCALE GENOMIC DNA]</scope>
    <source>
        <strain evidence="14">PB2801</strain>
    </source>
</reference>
<feature type="region of interest" description="Disordered" evidence="11">
    <location>
        <begin position="1"/>
        <end position="25"/>
    </location>
</feature>
<dbReference type="Gene3D" id="1.20.120.1750">
    <property type="match status" value="1"/>
</dbReference>
<gene>
    <name evidence="13" type="ORF">CAEBREN_13591</name>
</gene>
<evidence type="ECO:0000259" key="12">
    <source>
        <dbReference type="PROSITE" id="PS51873"/>
    </source>
</evidence>
<keyword evidence="6" id="KW-0479">Metal-binding</keyword>
<dbReference type="InterPro" id="IPR044066">
    <property type="entry name" value="TRIAD_supradom"/>
</dbReference>
<dbReference type="Pfam" id="PF21235">
    <property type="entry name" value="UBA_ARI1"/>
    <property type="match status" value="1"/>
</dbReference>
<dbReference type="InterPro" id="IPR054694">
    <property type="entry name" value="Parkin-like_IBR"/>
</dbReference>
<keyword evidence="14" id="KW-1185">Reference proteome</keyword>
<dbReference type="GO" id="GO:0061630">
    <property type="term" value="F:ubiquitin protein ligase activity"/>
    <property type="evidence" value="ECO:0007669"/>
    <property type="project" value="UniProtKB-EC"/>
</dbReference>